<accession>A0ABU0E2N3</accession>
<comment type="caution">
    <text evidence="2">The sequence shown here is derived from an EMBL/GenBank/DDBJ whole genome shotgun (WGS) entry which is preliminary data.</text>
</comment>
<sequence length="154" mass="18447">METEHLLRFLFAIELIINWLYNIIDIRNIDEKEELIMYILDNILFDFLLKIIAVAKKKRNDKRVPLIIRLGSWLVCIVDAVVRYILIPVMFGVFSYILFAHKQYAFFAVMLFAFIFSCTPYYRLIKKFIKKRKESSVDINNDPFDMDNKINHVE</sequence>
<feature type="transmembrane region" description="Helical" evidence="1">
    <location>
        <begin position="104"/>
        <end position="124"/>
    </location>
</feature>
<dbReference type="EMBL" id="JAUSUR010000003">
    <property type="protein sequence ID" value="MDQ0361157.1"/>
    <property type="molecule type" value="Genomic_DNA"/>
</dbReference>
<dbReference type="RefSeq" id="WP_307407646.1">
    <property type="nucleotide sequence ID" value="NZ_JAUSUR010000003.1"/>
</dbReference>
<reference evidence="2 3" key="1">
    <citation type="submission" date="2023-07" db="EMBL/GenBank/DDBJ databases">
        <title>Genomic Encyclopedia of Type Strains, Phase IV (KMG-IV): sequencing the most valuable type-strain genomes for metagenomic binning, comparative biology and taxonomic classification.</title>
        <authorList>
            <person name="Goeker M."/>
        </authorList>
    </citation>
    <scope>NUCLEOTIDE SEQUENCE [LARGE SCALE GENOMIC DNA]</scope>
    <source>
        <strain evidence="2 3">DSM 16784</strain>
    </source>
</reference>
<proteinExistence type="predicted"/>
<evidence type="ECO:0000313" key="3">
    <source>
        <dbReference type="Proteomes" id="UP001230220"/>
    </source>
</evidence>
<feature type="transmembrane region" description="Helical" evidence="1">
    <location>
        <begin position="67"/>
        <end position="98"/>
    </location>
</feature>
<keyword evidence="3" id="KW-1185">Reference proteome</keyword>
<protein>
    <submittedName>
        <fullName evidence="2">Uncharacterized protein</fullName>
    </submittedName>
</protein>
<keyword evidence="1" id="KW-0812">Transmembrane</keyword>
<gene>
    <name evidence="2" type="ORF">J2S15_001904</name>
</gene>
<keyword evidence="1" id="KW-0472">Membrane</keyword>
<name>A0ABU0E2N3_9FIRM</name>
<feature type="transmembrane region" description="Helical" evidence="1">
    <location>
        <begin position="7"/>
        <end position="24"/>
    </location>
</feature>
<evidence type="ECO:0000256" key="1">
    <source>
        <dbReference type="SAM" id="Phobius"/>
    </source>
</evidence>
<feature type="transmembrane region" description="Helical" evidence="1">
    <location>
        <begin position="36"/>
        <end position="55"/>
    </location>
</feature>
<evidence type="ECO:0000313" key="2">
    <source>
        <dbReference type="EMBL" id="MDQ0361157.1"/>
    </source>
</evidence>
<dbReference type="Proteomes" id="UP001230220">
    <property type="component" value="Unassembled WGS sequence"/>
</dbReference>
<organism evidence="2 3">
    <name type="scientific">Breznakia pachnodae</name>
    <dbReference type="NCBI Taxonomy" id="265178"/>
    <lineage>
        <taxon>Bacteria</taxon>
        <taxon>Bacillati</taxon>
        <taxon>Bacillota</taxon>
        <taxon>Erysipelotrichia</taxon>
        <taxon>Erysipelotrichales</taxon>
        <taxon>Erysipelotrichaceae</taxon>
        <taxon>Breznakia</taxon>
    </lineage>
</organism>
<keyword evidence="1" id="KW-1133">Transmembrane helix</keyword>